<evidence type="ECO:0000313" key="1">
    <source>
        <dbReference type="EMBL" id="AIY39828.1"/>
    </source>
</evidence>
<name>A0A0A1F552_9BURK</name>
<dbReference type="HOGENOM" id="CLU_3078676_0_0_4"/>
<evidence type="ECO:0000313" key="2">
    <source>
        <dbReference type="Proteomes" id="UP000030302"/>
    </source>
</evidence>
<proteinExistence type="predicted"/>
<dbReference type="AlphaFoldDB" id="A0A0A1F552"/>
<gene>
    <name evidence="1" type="ORF">LT85_0668</name>
</gene>
<organism evidence="1 2">
    <name type="scientific">Collimonas arenae</name>
    <dbReference type="NCBI Taxonomy" id="279058"/>
    <lineage>
        <taxon>Bacteria</taxon>
        <taxon>Pseudomonadati</taxon>
        <taxon>Pseudomonadota</taxon>
        <taxon>Betaproteobacteria</taxon>
        <taxon>Burkholderiales</taxon>
        <taxon>Oxalobacteraceae</taxon>
        <taxon>Collimonas</taxon>
    </lineage>
</organism>
<keyword evidence="2" id="KW-1185">Reference proteome</keyword>
<dbReference type="KEGG" id="care:LT85_0668"/>
<reference evidence="2" key="1">
    <citation type="journal article" date="2014" name="Soil Biol. Biochem.">
        <title>Structure and function of bacterial communities in ageing soils: Insights from the Mendocino ecological staircase.</title>
        <authorList>
            <person name="Uroz S."/>
            <person name="Tech J.J."/>
            <person name="Sawaya N.A."/>
            <person name="Frey-Klett P."/>
            <person name="Leveau J.H.J."/>
        </authorList>
    </citation>
    <scope>NUCLEOTIDE SEQUENCE [LARGE SCALE GENOMIC DNA]</scope>
    <source>
        <strain evidence="2">Cal35</strain>
    </source>
</reference>
<sequence length="52" mass="5453">MTAAMTTISTTMIVVVAAMPTVAPVATAEIKRIGSDIGDHFVVKHTGWRGLV</sequence>
<dbReference type="EMBL" id="CP009962">
    <property type="protein sequence ID" value="AIY39828.1"/>
    <property type="molecule type" value="Genomic_DNA"/>
</dbReference>
<protein>
    <submittedName>
        <fullName evidence="1">Uncharacterized protein</fullName>
    </submittedName>
</protein>
<accession>A0A0A1F552</accession>
<dbReference type="Proteomes" id="UP000030302">
    <property type="component" value="Chromosome"/>
</dbReference>